<evidence type="ECO:0000256" key="4">
    <source>
        <dbReference type="ARBA" id="ARBA00023136"/>
    </source>
</evidence>
<reference evidence="5" key="1">
    <citation type="submission" date="2025-08" db="UniProtKB">
        <authorList>
            <consortium name="Ensembl"/>
        </authorList>
    </citation>
    <scope>IDENTIFICATION</scope>
</reference>
<proteinExistence type="predicted"/>
<dbReference type="GO" id="GO:0016020">
    <property type="term" value="C:membrane"/>
    <property type="evidence" value="ECO:0007669"/>
    <property type="project" value="UniProtKB-SubCell"/>
</dbReference>
<sequence length="54" mass="6422">MSYKDFQKELHTIGEKLWLKLQRLPRAEPLEIVSFFVIVLFIGKYEAFHMVPAI</sequence>
<protein>
    <submittedName>
        <fullName evidence="5">Uncharacterized protein</fullName>
    </submittedName>
</protein>
<organism evidence="5 6">
    <name type="scientific">Varanus komodoensis</name>
    <name type="common">Komodo dragon</name>
    <dbReference type="NCBI Taxonomy" id="61221"/>
    <lineage>
        <taxon>Eukaryota</taxon>
        <taxon>Metazoa</taxon>
        <taxon>Chordata</taxon>
        <taxon>Craniata</taxon>
        <taxon>Vertebrata</taxon>
        <taxon>Euteleostomi</taxon>
        <taxon>Lepidosauria</taxon>
        <taxon>Squamata</taxon>
        <taxon>Bifurcata</taxon>
        <taxon>Unidentata</taxon>
        <taxon>Episquamata</taxon>
        <taxon>Toxicofera</taxon>
        <taxon>Anguimorpha</taxon>
        <taxon>Paleoanguimorpha</taxon>
        <taxon>Varanoidea</taxon>
        <taxon>Varanidae</taxon>
        <taxon>Varanus</taxon>
    </lineage>
</organism>
<dbReference type="PANTHER" id="PTHR37344:SF1">
    <property type="entry name" value="SMALL INTEGRAL MEMBRANE PROTEIN 5"/>
    <property type="match status" value="1"/>
</dbReference>
<dbReference type="PANTHER" id="PTHR37344">
    <property type="entry name" value="SMALL INTEGRAL MEMBRANE PROTEIN 5"/>
    <property type="match status" value="1"/>
</dbReference>
<dbReference type="InterPro" id="IPR031671">
    <property type="entry name" value="SMIM5/18/22"/>
</dbReference>
<accession>A0A8D2LI22</accession>
<reference evidence="5" key="2">
    <citation type="submission" date="2025-09" db="UniProtKB">
        <authorList>
            <consortium name="Ensembl"/>
        </authorList>
    </citation>
    <scope>IDENTIFICATION</scope>
</reference>
<dbReference type="Ensembl" id="ENSVKKT00000022982.1">
    <property type="protein sequence ID" value="ENSVKKP00000022424.1"/>
    <property type="gene ID" value="ENSVKKG00000014932.1"/>
</dbReference>
<evidence type="ECO:0000256" key="3">
    <source>
        <dbReference type="ARBA" id="ARBA00022989"/>
    </source>
</evidence>
<evidence type="ECO:0000256" key="1">
    <source>
        <dbReference type="ARBA" id="ARBA00004167"/>
    </source>
</evidence>
<dbReference type="Proteomes" id="UP000694545">
    <property type="component" value="Unplaced"/>
</dbReference>
<name>A0A8D2LI22_VARKO</name>
<dbReference type="InterPro" id="IPR047133">
    <property type="entry name" value="SMIM5"/>
</dbReference>
<dbReference type="Pfam" id="PF15831">
    <property type="entry name" value="SMIM5_18_22"/>
    <property type="match status" value="1"/>
</dbReference>
<dbReference type="AlphaFoldDB" id="A0A8D2LI22"/>
<keyword evidence="2" id="KW-0812">Transmembrane</keyword>
<comment type="subcellular location">
    <subcellularLocation>
        <location evidence="1">Membrane</location>
        <topology evidence="1">Single-pass membrane protein</topology>
    </subcellularLocation>
</comment>
<dbReference type="OMA" id="FIGNCCC"/>
<keyword evidence="4" id="KW-0472">Membrane</keyword>
<evidence type="ECO:0000313" key="6">
    <source>
        <dbReference type="Proteomes" id="UP000694545"/>
    </source>
</evidence>
<dbReference type="CDD" id="cd20254">
    <property type="entry name" value="CASIMO1_SMIM5"/>
    <property type="match status" value="1"/>
</dbReference>
<evidence type="ECO:0000313" key="5">
    <source>
        <dbReference type="Ensembl" id="ENSVKKP00000022424.1"/>
    </source>
</evidence>
<keyword evidence="3" id="KW-1133">Transmembrane helix</keyword>
<keyword evidence="6" id="KW-1185">Reference proteome</keyword>
<evidence type="ECO:0000256" key="2">
    <source>
        <dbReference type="ARBA" id="ARBA00022692"/>
    </source>
</evidence>